<dbReference type="GO" id="GO:0003700">
    <property type="term" value="F:DNA-binding transcription factor activity"/>
    <property type="evidence" value="ECO:0007669"/>
    <property type="project" value="TreeGrafter"/>
</dbReference>
<evidence type="ECO:0000256" key="1">
    <source>
        <dbReference type="ARBA" id="ARBA00004123"/>
    </source>
</evidence>
<dbReference type="Pfam" id="PF06203">
    <property type="entry name" value="CCT"/>
    <property type="match status" value="1"/>
</dbReference>
<dbReference type="PROSITE" id="PS51017">
    <property type="entry name" value="CCT"/>
    <property type="match status" value="1"/>
</dbReference>
<keyword evidence="5" id="KW-0862">Zinc</keyword>
<organism evidence="11 12">
    <name type="scientific">Ficus carica</name>
    <name type="common">Common fig</name>
    <dbReference type="NCBI Taxonomy" id="3494"/>
    <lineage>
        <taxon>Eukaryota</taxon>
        <taxon>Viridiplantae</taxon>
        <taxon>Streptophyta</taxon>
        <taxon>Embryophyta</taxon>
        <taxon>Tracheophyta</taxon>
        <taxon>Spermatophyta</taxon>
        <taxon>Magnoliopsida</taxon>
        <taxon>eudicotyledons</taxon>
        <taxon>Gunneridae</taxon>
        <taxon>Pentapetalae</taxon>
        <taxon>rosids</taxon>
        <taxon>fabids</taxon>
        <taxon>Rosales</taxon>
        <taxon>Moraceae</taxon>
        <taxon>Ficeae</taxon>
        <taxon>Ficus</taxon>
    </lineage>
</organism>
<dbReference type="AlphaFoldDB" id="A0AA88DJS3"/>
<dbReference type="EMBL" id="BTGU01000040">
    <property type="protein sequence ID" value="GMN52164.1"/>
    <property type="molecule type" value="Genomic_DNA"/>
</dbReference>
<evidence type="ECO:0000256" key="7">
    <source>
        <dbReference type="PROSITE-ProRule" id="PRU00024"/>
    </source>
</evidence>
<comment type="similarity">
    <text evidence="2">Belongs to the CONSTANS family.</text>
</comment>
<dbReference type="PROSITE" id="PS50119">
    <property type="entry name" value="ZF_BBOX"/>
    <property type="match status" value="2"/>
</dbReference>
<evidence type="ECO:0000313" key="12">
    <source>
        <dbReference type="Proteomes" id="UP001187192"/>
    </source>
</evidence>
<dbReference type="Pfam" id="PF00643">
    <property type="entry name" value="zf-B_box"/>
    <property type="match status" value="1"/>
</dbReference>
<dbReference type="InterPro" id="IPR010402">
    <property type="entry name" value="CCT_domain"/>
</dbReference>
<keyword evidence="6 8" id="KW-0539">Nucleus</keyword>
<feature type="domain" description="B box-type" evidence="9">
    <location>
        <begin position="62"/>
        <end position="109"/>
    </location>
</feature>
<dbReference type="CDD" id="cd19821">
    <property type="entry name" value="Bbox1_BBX-like"/>
    <property type="match status" value="2"/>
</dbReference>
<reference evidence="11" key="1">
    <citation type="submission" date="2023-07" db="EMBL/GenBank/DDBJ databases">
        <title>draft genome sequence of fig (Ficus carica).</title>
        <authorList>
            <person name="Takahashi T."/>
            <person name="Nishimura K."/>
        </authorList>
    </citation>
    <scope>NUCLEOTIDE SEQUENCE</scope>
</reference>
<evidence type="ECO:0000256" key="5">
    <source>
        <dbReference type="ARBA" id="ARBA00022833"/>
    </source>
</evidence>
<proteinExistence type="inferred from homology"/>
<evidence type="ECO:0000259" key="9">
    <source>
        <dbReference type="PROSITE" id="PS50119"/>
    </source>
</evidence>
<dbReference type="InterPro" id="IPR000315">
    <property type="entry name" value="Znf_B-box"/>
</dbReference>
<evidence type="ECO:0000256" key="8">
    <source>
        <dbReference type="PROSITE-ProRule" id="PRU00357"/>
    </source>
</evidence>
<feature type="domain" description="B box-type" evidence="9">
    <location>
        <begin position="24"/>
        <end position="66"/>
    </location>
</feature>
<dbReference type="GO" id="GO:0005634">
    <property type="term" value="C:nucleus"/>
    <property type="evidence" value="ECO:0007669"/>
    <property type="project" value="UniProtKB-SubCell"/>
</dbReference>
<evidence type="ECO:0000256" key="3">
    <source>
        <dbReference type="ARBA" id="ARBA00022723"/>
    </source>
</evidence>
<sequence length="399" mass="42707">MGIANRGEWGGAAAAVAAAGGKGCDSCKAAAAAVFCRVDTAFLCLSCDAKIHCANRLASRHERVWMCEVCEHAPAAVTCKADAAALCVSCDADIHSANPLAQRHDRVPIEPFFDSTDSLVRSSAADAAAAINFFSSAASAGACTNNNHDDDDNSPSDGACHRHHDNDLVVETSPWIISNAKLNLDAPDLKSSGEIFFSEMDSFLDFDYSNNPIHGTDSVVPVKIKPISPSPIINHPENCFDIDFCRSKLSSFTNYASHCLSHSVSSSSLDVGVVPDGNSINEISYTFGRSLSKTGAGGDPISKVPASSTTSQATQLCGLDREARVLRYREKRKNRKFEKTIRYASRKAYAETRPRIKGRFAKRTEIEIDADVDADQIYGGGSAFFAAVADSQYGVVPTF</sequence>
<dbReference type="GO" id="GO:0008270">
    <property type="term" value="F:zinc ion binding"/>
    <property type="evidence" value="ECO:0007669"/>
    <property type="project" value="UniProtKB-KW"/>
</dbReference>
<accession>A0AA88DJS3</accession>
<name>A0AA88DJS3_FICCA</name>
<dbReference type="Proteomes" id="UP001187192">
    <property type="component" value="Unassembled WGS sequence"/>
</dbReference>
<dbReference type="SMART" id="SM00336">
    <property type="entry name" value="BBOX"/>
    <property type="match status" value="2"/>
</dbReference>
<evidence type="ECO:0008006" key="13">
    <source>
        <dbReference type="Google" id="ProtNLM"/>
    </source>
</evidence>
<dbReference type="GO" id="GO:0009909">
    <property type="term" value="P:regulation of flower development"/>
    <property type="evidence" value="ECO:0007669"/>
    <property type="project" value="InterPro"/>
</dbReference>
<keyword evidence="3" id="KW-0479">Metal-binding</keyword>
<evidence type="ECO:0000256" key="4">
    <source>
        <dbReference type="ARBA" id="ARBA00022771"/>
    </source>
</evidence>
<comment type="subcellular location">
    <subcellularLocation>
        <location evidence="1 8">Nucleus</location>
    </subcellularLocation>
</comment>
<comment type="caution">
    <text evidence="11">The sequence shown here is derived from an EMBL/GenBank/DDBJ whole genome shotgun (WGS) entry which is preliminary data.</text>
</comment>
<dbReference type="InterPro" id="IPR045281">
    <property type="entry name" value="CONSTANS-like"/>
</dbReference>
<dbReference type="PANTHER" id="PTHR31319">
    <property type="entry name" value="ZINC FINGER PROTEIN CONSTANS-LIKE 4"/>
    <property type="match status" value="1"/>
</dbReference>
<evidence type="ECO:0000256" key="6">
    <source>
        <dbReference type="ARBA" id="ARBA00023242"/>
    </source>
</evidence>
<evidence type="ECO:0000256" key="2">
    <source>
        <dbReference type="ARBA" id="ARBA00010024"/>
    </source>
</evidence>
<protein>
    <recommendedName>
        <fullName evidence="13">CONSTANS-like protein</fullName>
    </recommendedName>
</protein>
<keyword evidence="12" id="KW-1185">Reference proteome</keyword>
<evidence type="ECO:0000259" key="10">
    <source>
        <dbReference type="PROSITE" id="PS51017"/>
    </source>
</evidence>
<keyword evidence="4 7" id="KW-0863">Zinc-finger</keyword>
<feature type="domain" description="CCT" evidence="10">
    <location>
        <begin position="321"/>
        <end position="363"/>
    </location>
</feature>
<gene>
    <name evidence="11" type="ORF">TIFTF001_021309</name>
</gene>
<evidence type="ECO:0000313" key="11">
    <source>
        <dbReference type="EMBL" id="GMN52164.1"/>
    </source>
</evidence>
<dbReference type="InterPro" id="IPR049808">
    <property type="entry name" value="CONSTANS-like_Bbox1"/>
</dbReference>
<dbReference type="PANTHER" id="PTHR31319:SF53">
    <property type="entry name" value="ZINC FINGER PROTEIN CONSTANS-LIKE 5"/>
    <property type="match status" value="1"/>
</dbReference>